<evidence type="ECO:0000313" key="2">
    <source>
        <dbReference type="EMBL" id="MBL0003322.1"/>
    </source>
</evidence>
<proteinExistence type="predicted"/>
<protein>
    <submittedName>
        <fullName evidence="2">Flp pilus assembly protein CpaB</fullName>
    </submittedName>
</protein>
<evidence type="ECO:0000313" key="3">
    <source>
        <dbReference type="Proteomes" id="UP000886632"/>
    </source>
</evidence>
<dbReference type="EMBL" id="JADKGK010000010">
    <property type="protein sequence ID" value="MBL0003322.1"/>
    <property type="molecule type" value="Genomic_DNA"/>
</dbReference>
<dbReference type="Pfam" id="PF16976">
    <property type="entry name" value="RcpC"/>
    <property type="match status" value="1"/>
</dbReference>
<dbReference type="Proteomes" id="UP000886632">
    <property type="component" value="Unassembled WGS sequence"/>
</dbReference>
<feature type="domain" description="Flp pilus assembly protein RcpC/CpaB" evidence="1">
    <location>
        <begin position="116"/>
        <end position="237"/>
    </location>
</feature>
<comment type="caution">
    <text evidence="2">The sequence shown here is derived from an EMBL/GenBank/DDBJ whole genome shotgun (WGS) entry which is preliminary data.</text>
</comment>
<reference evidence="2" key="1">
    <citation type="submission" date="2020-10" db="EMBL/GenBank/DDBJ databases">
        <title>Connecting structure to function with the recovery of over 1000 high-quality activated sludge metagenome-assembled genomes encoding full-length rRNA genes using long-read sequencing.</title>
        <authorList>
            <person name="Singleton C.M."/>
            <person name="Petriglieri F."/>
            <person name="Kristensen J.M."/>
            <person name="Kirkegaard R.H."/>
            <person name="Michaelsen T.Y."/>
            <person name="Andersen M.H."/>
            <person name="Karst S.M."/>
            <person name="Dueholm M.S."/>
            <person name="Nielsen P.H."/>
            <person name="Albertsen M."/>
        </authorList>
    </citation>
    <scope>NUCLEOTIDE SEQUENCE</scope>
    <source>
        <strain evidence="2">Ribe_18-Q3-R11-54_MAXAC.001</strain>
    </source>
</reference>
<sequence>MGRRAIAVLLAGLIAVLGAAAVLIYARGADARAVAGADPRTVYVSEKPVSAGTSLADAVRDRALVKTQVAARAFPVGALAEVTPTNEALVAITDIGVGEYVLASRFGTTPTGRRAIQVPPGQVAVSVRLEDPARVGSFVTPGSRIVIFDTFEMPAPTSSPTPTAGNPTQTQATRVLLGDALVIAMGDTSLTPADTNTQNGAQDQTKPTFLVTLALTPLDANRLVHGIQTGALYAGLRGADTTIDPTVQITDYNVFEVAP</sequence>
<organism evidence="2 3">
    <name type="scientific">Candidatus Phosphoribacter hodrii</name>
    <dbReference type="NCBI Taxonomy" id="2953743"/>
    <lineage>
        <taxon>Bacteria</taxon>
        <taxon>Bacillati</taxon>
        <taxon>Actinomycetota</taxon>
        <taxon>Actinomycetes</taxon>
        <taxon>Micrococcales</taxon>
        <taxon>Dermatophilaceae</taxon>
        <taxon>Candidatus Phosphoribacter</taxon>
    </lineage>
</organism>
<dbReference type="AlphaFoldDB" id="A0A9D7T633"/>
<accession>A0A9D7T633</accession>
<dbReference type="InterPro" id="IPR031571">
    <property type="entry name" value="RcpC_dom"/>
</dbReference>
<gene>
    <name evidence="2" type="ORF">IPP00_04810</name>
</gene>
<name>A0A9D7T633_9MICO</name>
<evidence type="ECO:0000259" key="1">
    <source>
        <dbReference type="Pfam" id="PF16976"/>
    </source>
</evidence>